<gene>
    <name evidence="1" type="ORF">Tci_853208</name>
</gene>
<proteinExistence type="predicted"/>
<feature type="non-terminal residue" evidence="1">
    <location>
        <position position="1"/>
    </location>
</feature>
<comment type="caution">
    <text evidence="1">The sequence shown here is derived from an EMBL/GenBank/DDBJ whole genome shotgun (WGS) entry which is preliminary data.</text>
</comment>
<organism evidence="1">
    <name type="scientific">Tanacetum cinerariifolium</name>
    <name type="common">Dalmatian daisy</name>
    <name type="synonym">Chrysanthemum cinerariifolium</name>
    <dbReference type="NCBI Taxonomy" id="118510"/>
    <lineage>
        <taxon>Eukaryota</taxon>
        <taxon>Viridiplantae</taxon>
        <taxon>Streptophyta</taxon>
        <taxon>Embryophyta</taxon>
        <taxon>Tracheophyta</taxon>
        <taxon>Spermatophyta</taxon>
        <taxon>Magnoliopsida</taxon>
        <taxon>eudicotyledons</taxon>
        <taxon>Gunneridae</taxon>
        <taxon>Pentapetalae</taxon>
        <taxon>asterids</taxon>
        <taxon>campanulids</taxon>
        <taxon>Asterales</taxon>
        <taxon>Asteraceae</taxon>
        <taxon>Asteroideae</taxon>
        <taxon>Anthemideae</taxon>
        <taxon>Anthemidinae</taxon>
        <taxon>Tanacetum</taxon>
    </lineage>
</organism>
<sequence>VAARKLDGAFVAVRYGGAFPAQGAQLRLQLVGIAGFVEHPVDEQRYCGRQRVLAPQNAQDIILRAGQAIRLKSSSLVLIEPPSREHEVEVRLVSVALE</sequence>
<name>A0A699R7D8_TANCI</name>
<accession>A0A699R7D8</accession>
<dbReference type="EMBL" id="BKCJ011078898">
    <property type="protein sequence ID" value="GFC81238.1"/>
    <property type="molecule type" value="Genomic_DNA"/>
</dbReference>
<reference evidence="1" key="1">
    <citation type="journal article" date="2019" name="Sci. Rep.">
        <title>Draft genome of Tanacetum cinerariifolium, the natural source of mosquito coil.</title>
        <authorList>
            <person name="Yamashiro T."/>
            <person name="Shiraishi A."/>
            <person name="Satake H."/>
            <person name="Nakayama K."/>
        </authorList>
    </citation>
    <scope>NUCLEOTIDE SEQUENCE</scope>
</reference>
<dbReference type="AlphaFoldDB" id="A0A699R7D8"/>
<protein>
    <submittedName>
        <fullName evidence="1">Uncharacterized protein</fullName>
    </submittedName>
</protein>
<evidence type="ECO:0000313" key="1">
    <source>
        <dbReference type="EMBL" id="GFC81238.1"/>
    </source>
</evidence>
<feature type="non-terminal residue" evidence="1">
    <location>
        <position position="98"/>
    </location>
</feature>